<name>A0ABY9W6H8_9ACTN</name>
<keyword evidence="3" id="KW-1185">Reference proteome</keyword>
<dbReference type="Proteomes" id="UP001303236">
    <property type="component" value="Chromosome"/>
</dbReference>
<evidence type="ECO:0000313" key="3">
    <source>
        <dbReference type="Proteomes" id="UP001303236"/>
    </source>
</evidence>
<proteinExistence type="predicted"/>
<sequence length="84" mass="9185">METLRSFQETLITALAGLAEFTREIQGWDRSSGTTEQVRDEVDRHDRPCQGRAGHGERCALCGPDAASPGQLLWLELLSAAEAT</sequence>
<organism evidence="2 3">
    <name type="scientific">Streptomyces durocortorensis</name>
    <dbReference type="NCBI Taxonomy" id="2811104"/>
    <lineage>
        <taxon>Bacteria</taxon>
        <taxon>Bacillati</taxon>
        <taxon>Actinomycetota</taxon>
        <taxon>Actinomycetes</taxon>
        <taxon>Kitasatosporales</taxon>
        <taxon>Streptomycetaceae</taxon>
        <taxon>Streptomyces</taxon>
    </lineage>
</organism>
<feature type="region of interest" description="Disordered" evidence="1">
    <location>
        <begin position="30"/>
        <end position="55"/>
    </location>
</feature>
<protein>
    <submittedName>
        <fullName evidence="2">Uncharacterized protein</fullName>
    </submittedName>
</protein>
<dbReference type="EMBL" id="CP134500">
    <property type="protein sequence ID" value="WNF31094.1"/>
    <property type="molecule type" value="Genomic_DNA"/>
</dbReference>
<gene>
    <name evidence="2" type="ORF">RI138_32080</name>
</gene>
<evidence type="ECO:0000313" key="2">
    <source>
        <dbReference type="EMBL" id="WNF31094.1"/>
    </source>
</evidence>
<feature type="compositionally biased region" description="Basic and acidic residues" evidence="1">
    <location>
        <begin position="37"/>
        <end position="55"/>
    </location>
</feature>
<evidence type="ECO:0000256" key="1">
    <source>
        <dbReference type="SAM" id="MobiDB-lite"/>
    </source>
</evidence>
<accession>A0ABY9W6H8</accession>
<reference evidence="2 3" key="1">
    <citation type="submission" date="2023-09" db="EMBL/GenBank/DDBJ databases">
        <title>Genome completion map analysis of the actinomycetes C11-1.</title>
        <authorList>
            <person name="Qin P."/>
            <person name="Guan P."/>
        </authorList>
    </citation>
    <scope>NUCLEOTIDE SEQUENCE [LARGE SCALE GENOMIC DNA]</scope>
    <source>
        <strain evidence="2 3">C11-1</strain>
    </source>
</reference>